<dbReference type="GO" id="GO:0016705">
    <property type="term" value="F:oxidoreductase activity, acting on paired donors, with incorporation or reduction of molecular oxygen"/>
    <property type="evidence" value="ECO:0007669"/>
    <property type="project" value="InterPro"/>
</dbReference>
<organism evidence="4">
    <name type="scientific">Acerihabitans sp. KWT182</name>
    <dbReference type="NCBI Taxonomy" id="3157919"/>
    <lineage>
        <taxon>Bacteria</taxon>
        <taxon>Pseudomonadati</taxon>
        <taxon>Pseudomonadota</taxon>
        <taxon>Gammaproteobacteria</taxon>
        <taxon>Enterobacterales</taxon>
        <taxon>Pectobacteriaceae</taxon>
        <taxon>Acerihabitans</taxon>
    </lineage>
</organism>
<dbReference type="GO" id="GO:0004497">
    <property type="term" value="F:monooxygenase activity"/>
    <property type="evidence" value="ECO:0007669"/>
    <property type="project" value="UniProtKB-KW"/>
</dbReference>
<comment type="cofactor">
    <cofactor evidence="1">
        <name>heme</name>
        <dbReference type="ChEBI" id="CHEBI:30413"/>
    </cofactor>
</comment>
<keyword evidence="3" id="KW-0479">Metal-binding</keyword>
<gene>
    <name evidence="4" type="ORF">ABK905_05760</name>
</gene>
<keyword evidence="3" id="KW-0349">Heme</keyword>
<keyword evidence="3" id="KW-0503">Monooxygenase</keyword>
<dbReference type="InterPro" id="IPR036396">
    <property type="entry name" value="Cyt_P450_sf"/>
</dbReference>
<protein>
    <submittedName>
        <fullName evidence="4">Cytochrome P450</fullName>
    </submittedName>
</protein>
<reference evidence="4" key="1">
    <citation type="submission" date="2024-06" db="EMBL/GenBank/DDBJ databases">
        <authorList>
            <person name="Coelho C."/>
            <person name="Bento M."/>
            <person name="Garcia E."/>
            <person name="Camelo A."/>
            <person name="Brandao I."/>
            <person name="Espirito Santo C."/>
            <person name="Trovao J."/>
            <person name="Verissimo A."/>
            <person name="Costa J."/>
            <person name="Tiago I."/>
        </authorList>
    </citation>
    <scope>NUCLEOTIDE SEQUENCE</scope>
    <source>
        <strain evidence="4">KWT182</strain>
    </source>
</reference>
<accession>A0AAU7QC47</accession>
<proteinExistence type="inferred from homology"/>
<dbReference type="Pfam" id="PF00067">
    <property type="entry name" value="p450"/>
    <property type="match status" value="1"/>
</dbReference>
<dbReference type="InterPro" id="IPR017972">
    <property type="entry name" value="Cyt_P450_CS"/>
</dbReference>
<dbReference type="AlphaFoldDB" id="A0AAU7QC47"/>
<name>A0AAU7QC47_9GAMM</name>
<dbReference type="Gene3D" id="1.10.630.10">
    <property type="entry name" value="Cytochrome P450"/>
    <property type="match status" value="1"/>
</dbReference>
<dbReference type="PANTHER" id="PTHR46696:SF1">
    <property type="entry name" value="CYTOCHROME P450 YJIB-RELATED"/>
    <property type="match status" value="1"/>
</dbReference>
<evidence type="ECO:0000256" key="2">
    <source>
        <dbReference type="ARBA" id="ARBA00010617"/>
    </source>
</evidence>
<dbReference type="InterPro" id="IPR002397">
    <property type="entry name" value="Cyt_P450_B"/>
</dbReference>
<dbReference type="PRINTS" id="PR00359">
    <property type="entry name" value="BP450"/>
</dbReference>
<dbReference type="InterPro" id="IPR001128">
    <property type="entry name" value="Cyt_P450"/>
</dbReference>
<keyword evidence="3" id="KW-0560">Oxidoreductase</keyword>
<dbReference type="PANTHER" id="PTHR46696">
    <property type="entry name" value="P450, PUTATIVE (EUROFUNG)-RELATED"/>
    <property type="match status" value="1"/>
</dbReference>
<evidence type="ECO:0000256" key="3">
    <source>
        <dbReference type="RuleBase" id="RU000461"/>
    </source>
</evidence>
<dbReference type="GO" id="GO:0005506">
    <property type="term" value="F:iron ion binding"/>
    <property type="evidence" value="ECO:0007669"/>
    <property type="project" value="InterPro"/>
</dbReference>
<evidence type="ECO:0000313" key="4">
    <source>
        <dbReference type="EMBL" id="XBS70658.1"/>
    </source>
</evidence>
<comment type="similarity">
    <text evidence="2 3">Belongs to the cytochrome P450 family.</text>
</comment>
<keyword evidence="3" id="KW-0408">Iron</keyword>
<dbReference type="GO" id="GO:0020037">
    <property type="term" value="F:heme binding"/>
    <property type="evidence" value="ECO:0007669"/>
    <property type="project" value="InterPro"/>
</dbReference>
<evidence type="ECO:0000256" key="1">
    <source>
        <dbReference type="ARBA" id="ARBA00001971"/>
    </source>
</evidence>
<sequence length="421" mass="47632">MEPNRSDDPFQFNIRDFSLSNQQLIADPYPYYDQIRREEPIYYSTMYGGSWLLFAYADVKALLTDSRLTNDRSALPLLALTEEDRAQFADMIPVLSKWLAFFDGHDHAQRRQRLDWSCPTLLSKSSLSSVIHNVAENLMDTWQEKDCVDLIADFARPLPAMVITRLLGGADEDSEQLARWSDDLAYLFGASDLSVEDVQRGQKSLHAFGKYLLELAGDAIKFRHEDSILNRLMSDNGKGFKFDIESATAQCMLLMFAGLEPTRYLIGNAVWALHQHPAQRHALAADLEQLPLAIEEFLRYGTPVQYIGRRAATTFTYKDYQIKEGQLVLPYVGSANRDPTVFENPEILDLRRTPNRHLSFGTGPHACIGATLVRQQTQIALSLLLTRCPSFDVNSQTEPVWNTNLGFHGPTSMMINTGKRG</sequence>
<dbReference type="EMBL" id="CP157947">
    <property type="protein sequence ID" value="XBS70658.1"/>
    <property type="molecule type" value="Genomic_DNA"/>
</dbReference>
<dbReference type="SUPFAM" id="SSF48264">
    <property type="entry name" value="Cytochrome P450"/>
    <property type="match status" value="1"/>
</dbReference>
<dbReference type="PROSITE" id="PS00086">
    <property type="entry name" value="CYTOCHROME_P450"/>
    <property type="match status" value="1"/>
</dbReference>